<accession>A0A285L9M3</accession>
<dbReference type="RefSeq" id="WP_097245171.1">
    <property type="nucleotide sequence ID" value="NZ_JAMTCV010000005.1"/>
</dbReference>
<protein>
    <submittedName>
        <fullName evidence="1">Excreted virulence factor EspC, type VII ESX diderm</fullName>
    </submittedName>
</protein>
<reference evidence="1 2" key="1">
    <citation type="submission" date="2017-09" db="EMBL/GenBank/DDBJ databases">
        <authorList>
            <person name="Ehlers B."/>
            <person name="Leendertz F.H."/>
        </authorList>
    </citation>
    <scope>NUCLEOTIDE SEQUENCE [LARGE SCALE GENOMIC DNA]</scope>
    <source>
        <strain evidence="1 2">DSM 45537</strain>
    </source>
</reference>
<dbReference type="STRING" id="1379680.GCA_001612615_02491"/>
<sequence>MVDGAQPAAQLQVNPQALQTFANNLGAEAGLIRGLNIGNGFNPAVSALRGTPFGNSAGRATDLTNQCLQRIADRLEKVAQSTRTAAGAYEVAENDFAARLRTIALELP</sequence>
<proteinExistence type="predicted"/>
<dbReference type="Pfam" id="PF10824">
    <property type="entry name" value="T7SS_ESX_EspC"/>
    <property type="match status" value="1"/>
</dbReference>
<dbReference type="AlphaFoldDB" id="A0A285L9M3"/>
<gene>
    <name evidence="1" type="ORF">SAMN04244553_2756</name>
</gene>
<evidence type="ECO:0000313" key="2">
    <source>
        <dbReference type="Proteomes" id="UP000219565"/>
    </source>
</evidence>
<dbReference type="InterPro" id="IPR022536">
    <property type="entry name" value="EspC"/>
</dbReference>
<keyword evidence="2" id="KW-1185">Reference proteome</keyword>
<organism evidence="1 2">
    <name type="scientific">Nocardia amikacinitolerans</name>
    <dbReference type="NCBI Taxonomy" id="756689"/>
    <lineage>
        <taxon>Bacteria</taxon>
        <taxon>Bacillati</taxon>
        <taxon>Actinomycetota</taxon>
        <taxon>Actinomycetes</taxon>
        <taxon>Mycobacteriales</taxon>
        <taxon>Nocardiaceae</taxon>
        <taxon>Nocardia</taxon>
    </lineage>
</organism>
<dbReference type="GO" id="GO:0009306">
    <property type="term" value="P:protein secretion"/>
    <property type="evidence" value="ECO:0007669"/>
    <property type="project" value="InterPro"/>
</dbReference>
<name>A0A285L9M3_9NOCA</name>
<dbReference type="OrthoDB" id="4565221at2"/>
<evidence type="ECO:0000313" key="1">
    <source>
        <dbReference type="EMBL" id="SNY81173.1"/>
    </source>
</evidence>
<dbReference type="Proteomes" id="UP000219565">
    <property type="component" value="Unassembled WGS sequence"/>
</dbReference>
<dbReference type="EMBL" id="OBEG01000002">
    <property type="protein sequence ID" value="SNY81173.1"/>
    <property type="molecule type" value="Genomic_DNA"/>
</dbReference>